<evidence type="ECO:0000313" key="4">
    <source>
        <dbReference type="Proteomes" id="UP000053091"/>
    </source>
</evidence>
<sequence>MKKTAKIIVVTLLALMLALVVLPYAFRGKIKEAVKNAANKSLNARLDFEDVSLSLLRSFPDLSVGIKNLSLSGTGDFEKDTLAGIPNLRVTIDLMSVLRGEQYEIKALRLRNPAIKLKVLADGRVNWDIMKPDTVPVPEGEPEPSAPVRAALRIMEVTNGRLIYDDVTFPMLLDAGGLEMLVKGDLSLDYSELIAKATAASIVVDYDGIRYLNKATASLESAIGADLNAWKFTFPDAKLRVNELDLHASGFFAMPDEGYDMDISFEAVKNDFKNFLSLVPAIYLKDFSSLQAEGTLALKGFVKGLYSEETMPGFGVNIEIGEAMFRYPGLPEAVENISVSAGITNDDGDADATIIDVRRMHLETAGNPVDIRLYARTPVSDPYVDTKITGKLNLGDVGRFYPLEDGDDLAGMLDADIVAKGNLSAIESGRYQDFEAGGRLILSDVRYKTASLPQGLSVTEARLNLTPALAELPVLKAQIGKNDLTANGRLENMLAYAFGKSDLKGSLNLSSKYFNVNDFASEPAEAPVESDTAAIGIIEIPGGIDFVLKASFDQVIYDNMDLKNVKGVMKVKDQVLSLENLTMNTLEGALGVNGTYSAVAEGKPAVDFRVDIRDVDVKQAFRTFNTMEMLAPIAGMASGKISTRLNIKTDLDGNMMPVFSSVNGDGRLMSQALTISNVNSFNKLAETLKIEKFRQWVIEKINLSFEMVDGKVFVKPFETRLGNTRAEISGWNSFDKTMEYVMQLNIPRAEFGGAANNVLNNLVGEANKKGANFSIGDVIPVTVLIGGTVTNPTITTSLKTAAGSAVERMKQQITETIQQKKEEVVAKAREEASRYIEEANLQAQKILADAQKQADEVVRLADESAARIKTEADKQAEQLIAEGRKKGPIAELAAKKAAEKVRAEAGEKADKLVLEAQKQSGNIMTKARLESDKVVNDARIKAEGNQGP</sequence>
<feature type="coiled-coil region" evidence="1">
    <location>
        <begin position="810"/>
        <end position="856"/>
    </location>
</feature>
<feature type="domain" description="AsmA" evidence="2">
    <location>
        <begin position="1"/>
        <end position="182"/>
    </location>
</feature>
<dbReference type="AlphaFoldDB" id="A0A0S7C1F8"/>
<dbReference type="OrthoDB" id="596403at2"/>
<evidence type="ECO:0000313" key="3">
    <source>
        <dbReference type="EMBL" id="GAP43190.1"/>
    </source>
</evidence>
<gene>
    <name evidence="3" type="ORF">TBC1_111332</name>
</gene>
<keyword evidence="1" id="KW-0175">Coiled coil</keyword>
<dbReference type="CDD" id="cd06503">
    <property type="entry name" value="ATP-synt_Fo_b"/>
    <property type="match status" value="1"/>
</dbReference>
<dbReference type="InterPro" id="IPR007844">
    <property type="entry name" value="AsmA"/>
</dbReference>
<dbReference type="RefSeq" id="WP_062040006.1">
    <property type="nucleotide sequence ID" value="NZ_DF968182.1"/>
</dbReference>
<dbReference type="Pfam" id="PF05170">
    <property type="entry name" value="AsmA"/>
    <property type="match status" value="1"/>
</dbReference>
<evidence type="ECO:0000256" key="1">
    <source>
        <dbReference type="SAM" id="Coils"/>
    </source>
</evidence>
<proteinExistence type="predicted"/>
<evidence type="ECO:0000259" key="2">
    <source>
        <dbReference type="Pfam" id="PF05170"/>
    </source>
</evidence>
<protein>
    <submittedName>
        <fullName evidence="3">AsmA family/AsmA-like C-terminal region</fullName>
    </submittedName>
</protein>
<dbReference type="PANTHER" id="PTHR30441:SF8">
    <property type="entry name" value="DUF748 DOMAIN-CONTAINING PROTEIN"/>
    <property type="match status" value="1"/>
</dbReference>
<accession>A0A0S7C1F8</accession>
<organism evidence="3">
    <name type="scientific">Lentimicrobium saccharophilum</name>
    <dbReference type="NCBI Taxonomy" id="1678841"/>
    <lineage>
        <taxon>Bacteria</taxon>
        <taxon>Pseudomonadati</taxon>
        <taxon>Bacteroidota</taxon>
        <taxon>Bacteroidia</taxon>
        <taxon>Bacteroidales</taxon>
        <taxon>Lentimicrobiaceae</taxon>
        <taxon>Lentimicrobium</taxon>
    </lineage>
</organism>
<dbReference type="GO" id="GO:0090313">
    <property type="term" value="P:regulation of protein targeting to membrane"/>
    <property type="evidence" value="ECO:0007669"/>
    <property type="project" value="TreeGrafter"/>
</dbReference>
<dbReference type="GO" id="GO:0005886">
    <property type="term" value="C:plasma membrane"/>
    <property type="evidence" value="ECO:0007669"/>
    <property type="project" value="TreeGrafter"/>
</dbReference>
<dbReference type="Proteomes" id="UP000053091">
    <property type="component" value="Unassembled WGS sequence"/>
</dbReference>
<reference evidence="3" key="1">
    <citation type="journal article" date="2015" name="Genome Announc.">
        <title>Draft Genome Sequence of Bacteroidales Strain TBC1, a Novel Isolate from a Methanogenic Wastewater Treatment System.</title>
        <authorList>
            <person name="Tourlousse D.M."/>
            <person name="Matsuura N."/>
            <person name="Sun L."/>
            <person name="Toyonaga M."/>
            <person name="Kuroda K."/>
            <person name="Ohashi A."/>
            <person name="Cruz R."/>
            <person name="Yamaguchi T."/>
            <person name="Sekiguchi Y."/>
        </authorList>
    </citation>
    <scope>NUCLEOTIDE SEQUENCE [LARGE SCALE GENOMIC DNA]</scope>
    <source>
        <strain evidence="3">TBC1</strain>
    </source>
</reference>
<dbReference type="STRING" id="1678841.TBC1_111332"/>
<dbReference type="EMBL" id="DF968182">
    <property type="protein sequence ID" value="GAP43190.1"/>
    <property type="molecule type" value="Genomic_DNA"/>
</dbReference>
<name>A0A0S7C1F8_9BACT</name>
<dbReference type="InterPro" id="IPR052894">
    <property type="entry name" value="AsmA-related"/>
</dbReference>
<keyword evidence="4" id="KW-1185">Reference proteome</keyword>
<dbReference type="PANTHER" id="PTHR30441">
    <property type="entry name" value="DUF748 DOMAIN-CONTAINING PROTEIN"/>
    <property type="match status" value="1"/>
</dbReference>